<reference evidence="6 7" key="1">
    <citation type="submission" date="2016-09" db="EMBL/GenBank/DDBJ databases">
        <title>Complete genome of Desulfosporosinus sp. OL.</title>
        <authorList>
            <person name="Mardanov A."/>
            <person name="Beletsky A."/>
            <person name="Panova A."/>
            <person name="Karnachuk O."/>
            <person name="Ravin N."/>
        </authorList>
    </citation>
    <scope>NUCLEOTIDE SEQUENCE [LARGE SCALE GENOMIC DNA]</scope>
    <source>
        <strain evidence="6 7">OL</strain>
    </source>
</reference>
<name>A0A1Q8QXI7_9FIRM</name>
<dbReference type="Pfam" id="PF13520">
    <property type="entry name" value="AA_permease_2"/>
    <property type="match status" value="1"/>
</dbReference>
<organism evidence="6 7">
    <name type="scientific">Desulfosporosinus metallidurans</name>
    <dbReference type="NCBI Taxonomy" id="1888891"/>
    <lineage>
        <taxon>Bacteria</taxon>
        <taxon>Bacillati</taxon>
        <taxon>Bacillota</taxon>
        <taxon>Clostridia</taxon>
        <taxon>Eubacteriales</taxon>
        <taxon>Desulfitobacteriaceae</taxon>
        <taxon>Desulfosporosinus</taxon>
    </lineage>
</organism>
<comment type="caution">
    <text evidence="6">The sequence shown here is derived from an EMBL/GenBank/DDBJ whole genome shotgun (WGS) entry which is preliminary data.</text>
</comment>
<proteinExistence type="predicted"/>
<feature type="transmembrane region" description="Helical" evidence="5">
    <location>
        <begin position="52"/>
        <end position="72"/>
    </location>
</feature>
<protein>
    <submittedName>
        <fullName evidence="6">Putative amino acid permease</fullName>
    </submittedName>
</protein>
<evidence type="ECO:0000313" key="6">
    <source>
        <dbReference type="EMBL" id="OLN32015.1"/>
    </source>
</evidence>
<dbReference type="InterPro" id="IPR002293">
    <property type="entry name" value="AA/rel_permease1"/>
</dbReference>
<evidence type="ECO:0000256" key="1">
    <source>
        <dbReference type="ARBA" id="ARBA00004141"/>
    </source>
</evidence>
<feature type="transmembrane region" description="Helical" evidence="5">
    <location>
        <begin position="6"/>
        <end position="31"/>
    </location>
</feature>
<dbReference type="Gene3D" id="1.20.1740.10">
    <property type="entry name" value="Amino acid/polyamine transporter I"/>
    <property type="match status" value="1"/>
</dbReference>
<evidence type="ECO:0000256" key="5">
    <source>
        <dbReference type="SAM" id="Phobius"/>
    </source>
</evidence>
<evidence type="ECO:0000313" key="7">
    <source>
        <dbReference type="Proteomes" id="UP000186102"/>
    </source>
</evidence>
<accession>A0A1Q8QXI7</accession>
<evidence type="ECO:0000256" key="3">
    <source>
        <dbReference type="ARBA" id="ARBA00022989"/>
    </source>
</evidence>
<keyword evidence="7" id="KW-1185">Reference proteome</keyword>
<comment type="subcellular location">
    <subcellularLocation>
        <location evidence="1">Membrane</location>
        <topology evidence="1">Multi-pass membrane protein</topology>
    </subcellularLocation>
</comment>
<sequence>MGYGAIPWYLISGLTFFIPFAFMLAEFGSAFQKEKGGIYSWMSKSVGPKYPWQLLILLLRNYHFCWLFLLQFGRPKFWPYQIIQ</sequence>
<evidence type="ECO:0000256" key="4">
    <source>
        <dbReference type="ARBA" id="ARBA00023136"/>
    </source>
</evidence>
<dbReference type="GO" id="GO:0022857">
    <property type="term" value="F:transmembrane transporter activity"/>
    <property type="evidence" value="ECO:0007669"/>
    <property type="project" value="InterPro"/>
</dbReference>
<keyword evidence="4 5" id="KW-0472">Membrane</keyword>
<dbReference type="STRING" id="1888891.DSOL_2108"/>
<evidence type="ECO:0000256" key="2">
    <source>
        <dbReference type="ARBA" id="ARBA00022692"/>
    </source>
</evidence>
<keyword evidence="3 5" id="KW-1133">Transmembrane helix</keyword>
<dbReference type="AlphaFoldDB" id="A0A1Q8QXI7"/>
<keyword evidence="2 5" id="KW-0812">Transmembrane</keyword>
<dbReference type="Proteomes" id="UP000186102">
    <property type="component" value="Unassembled WGS sequence"/>
</dbReference>
<dbReference type="EMBL" id="MLBF01000012">
    <property type="protein sequence ID" value="OLN32015.1"/>
    <property type="molecule type" value="Genomic_DNA"/>
</dbReference>
<gene>
    <name evidence="6" type="ORF">DSOL_2108</name>
</gene>
<dbReference type="GO" id="GO:0016020">
    <property type="term" value="C:membrane"/>
    <property type="evidence" value="ECO:0007669"/>
    <property type="project" value="UniProtKB-SubCell"/>
</dbReference>